<feature type="transmembrane region" description="Helical" evidence="2">
    <location>
        <begin position="314"/>
        <end position="345"/>
    </location>
</feature>
<dbReference type="InterPro" id="IPR011009">
    <property type="entry name" value="Kinase-like_dom_sf"/>
</dbReference>
<dbReference type="InterPro" id="IPR040976">
    <property type="entry name" value="Pkinase_fungal"/>
</dbReference>
<reference evidence="4 5" key="1">
    <citation type="submission" date="2017-04" db="EMBL/GenBank/DDBJ databases">
        <title>Genome Sequence of the Model Brown-Rot Fungus Postia placenta SB12.</title>
        <authorList>
            <consortium name="DOE Joint Genome Institute"/>
            <person name="Gaskell J."/>
            <person name="Kersten P."/>
            <person name="Larrondo L.F."/>
            <person name="Canessa P."/>
            <person name="Martinez D."/>
            <person name="Hibbett D."/>
            <person name="Schmoll M."/>
            <person name="Kubicek C.P."/>
            <person name="Martinez A.T."/>
            <person name="Yadav J."/>
            <person name="Master E."/>
            <person name="Magnuson J.K."/>
            <person name="James T."/>
            <person name="Yaver D."/>
            <person name="Berka R."/>
            <person name="Labutti K."/>
            <person name="Lipzen A."/>
            <person name="Aerts A."/>
            <person name="Barry K."/>
            <person name="Henrissat B."/>
            <person name="Blanchette R."/>
            <person name="Grigoriev I."/>
            <person name="Cullen D."/>
        </authorList>
    </citation>
    <scope>NUCLEOTIDE SEQUENCE [LARGE SCALE GENOMIC DNA]</scope>
    <source>
        <strain evidence="4 5">MAD-698-R-SB12</strain>
    </source>
</reference>
<feature type="domain" description="Fungal-type protein kinase" evidence="3">
    <location>
        <begin position="528"/>
        <end position="589"/>
    </location>
</feature>
<feature type="region of interest" description="Disordered" evidence="1">
    <location>
        <begin position="603"/>
        <end position="627"/>
    </location>
</feature>
<sequence length="627" mass="69180">MNNTSYLLATRLVLHYSRCGVSQSILNNDTYQALQCVAGQSKSGIGTSCIICPNSDIAGVGVRAAFYIQSLFNTLLVILSPEDAAASAWAGALLTAALVIAAFVQKAASPPSLTLHHATLILNSLAIAPMLPVWKHPLPLSEARRARTLQSQESLAESEDAVLARGLQENLTRKERRKTHNRQRAAITFALLSQVVFQWAWGLFLFVAPDYSQPACNQDTIVWILYFPLNAQNINEADYAIWPAWLLFCLSVTLYYAIALAVFSGERTHKGLSRVSTITSIASSMQSAHTPMPVQLYRVTMAAVPTWRDVRGQVFMWGNVVAVILWTSYIVTGGLAVAVAVAAAAREHRWRAVSRAAGADACLAACRVGWLVALCRSVGIDVRHHQLFVRPPRANDLGLLCRCTPWYLSPRFLHIRDAANYLNRRPAFTMECKPESPVHRQVMHTKLSETPLVRKATSTDACLQGNTNARRKAVIEDIGETISEVSVEYFLSALVPKVRRGLSVSKTIEKLKAKGDITPDGYWAGTRLHVLIDALEVFNIIHGAGWIHRDISSGNVLAEQLPDGTIVGKVADFEYATRFGDTESEPHEMRTTSPRKVYIPAKWGRSSRQESAVVQRRRRAADPETGY</sequence>
<dbReference type="RefSeq" id="XP_024333900.1">
    <property type="nucleotide sequence ID" value="XM_024487183.1"/>
</dbReference>
<evidence type="ECO:0000259" key="3">
    <source>
        <dbReference type="Pfam" id="PF17667"/>
    </source>
</evidence>
<feature type="transmembrane region" description="Helical" evidence="2">
    <location>
        <begin position="84"/>
        <end position="104"/>
    </location>
</feature>
<evidence type="ECO:0000256" key="1">
    <source>
        <dbReference type="SAM" id="MobiDB-lite"/>
    </source>
</evidence>
<keyword evidence="2" id="KW-0472">Membrane</keyword>
<dbReference type="Gene3D" id="1.10.510.10">
    <property type="entry name" value="Transferase(Phosphotransferase) domain 1"/>
    <property type="match status" value="1"/>
</dbReference>
<protein>
    <recommendedName>
        <fullName evidence="3">Fungal-type protein kinase domain-containing protein</fullName>
    </recommendedName>
</protein>
<dbReference type="Proteomes" id="UP000194127">
    <property type="component" value="Unassembled WGS sequence"/>
</dbReference>
<evidence type="ECO:0000313" key="5">
    <source>
        <dbReference type="Proteomes" id="UP000194127"/>
    </source>
</evidence>
<dbReference type="EMBL" id="KZ110609">
    <property type="protein sequence ID" value="OSX57106.1"/>
    <property type="molecule type" value="Genomic_DNA"/>
</dbReference>
<dbReference type="AlphaFoldDB" id="A0A1X6MLM0"/>
<dbReference type="Pfam" id="PF17667">
    <property type="entry name" value="Pkinase_fungal"/>
    <property type="match status" value="1"/>
</dbReference>
<name>A0A1X6MLM0_9APHY</name>
<dbReference type="GeneID" id="36332132"/>
<evidence type="ECO:0000313" key="4">
    <source>
        <dbReference type="EMBL" id="OSX57106.1"/>
    </source>
</evidence>
<accession>A0A1X6MLM0</accession>
<keyword evidence="2" id="KW-1133">Transmembrane helix</keyword>
<organism evidence="4 5">
    <name type="scientific">Postia placenta MAD-698-R-SB12</name>
    <dbReference type="NCBI Taxonomy" id="670580"/>
    <lineage>
        <taxon>Eukaryota</taxon>
        <taxon>Fungi</taxon>
        <taxon>Dikarya</taxon>
        <taxon>Basidiomycota</taxon>
        <taxon>Agaricomycotina</taxon>
        <taxon>Agaricomycetes</taxon>
        <taxon>Polyporales</taxon>
        <taxon>Adustoporiaceae</taxon>
        <taxon>Rhodonia</taxon>
    </lineage>
</organism>
<dbReference type="SUPFAM" id="SSF56112">
    <property type="entry name" value="Protein kinase-like (PK-like)"/>
    <property type="match status" value="1"/>
</dbReference>
<dbReference type="OrthoDB" id="5427664at2759"/>
<feature type="transmembrane region" description="Helical" evidence="2">
    <location>
        <begin position="186"/>
        <end position="208"/>
    </location>
</feature>
<keyword evidence="2" id="KW-0812">Transmembrane</keyword>
<evidence type="ECO:0000256" key="2">
    <source>
        <dbReference type="SAM" id="Phobius"/>
    </source>
</evidence>
<gene>
    <name evidence="4" type="ORF">POSPLADRAFT_1157435</name>
</gene>
<proteinExistence type="predicted"/>
<keyword evidence="5" id="KW-1185">Reference proteome</keyword>
<feature type="transmembrane region" description="Helical" evidence="2">
    <location>
        <begin position="239"/>
        <end position="263"/>
    </location>
</feature>